<name>A0A0F9BDY2_9ZZZZ</name>
<dbReference type="AlphaFoldDB" id="A0A0F9BDY2"/>
<gene>
    <name evidence="1" type="ORF">LCGC14_2458370</name>
</gene>
<proteinExistence type="predicted"/>
<reference evidence="1" key="1">
    <citation type="journal article" date="2015" name="Nature">
        <title>Complex archaea that bridge the gap between prokaryotes and eukaryotes.</title>
        <authorList>
            <person name="Spang A."/>
            <person name="Saw J.H."/>
            <person name="Jorgensen S.L."/>
            <person name="Zaremba-Niedzwiedzka K."/>
            <person name="Martijn J."/>
            <person name="Lind A.E."/>
            <person name="van Eijk R."/>
            <person name="Schleper C."/>
            <person name="Guy L."/>
            <person name="Ettema T.J."/>
        </authorList>
    </citation>
    <scope>NUCLEOTIDE SEQUENCE</scope>
</reference>
<comment type="caution">
    <text evidence="1">The sequence shown here is derived from an EMBL/GenBank/DDBJ whole genome shotgun (WGS) entry which is preliminary data.</text>
</comment>
<dbReference type="EMBL" id="LAZR01038213">
    <property type="protein sequence ID" value="KKL20144.1"/>
    <property type="molecule type" value="Genomic_DNA"/>
</dbReference>
<protein>
    <submittedName>
        <fullName evidence="1">Uncharacterized protein</fullName>
    </submittedName>
</protein>
<organism evidence="1">
    <name type="scientific">marine sediment metagenome</name>
    <dbReference type="NCBI Taxonomy" id="412755"/>
    <lineage>
        <taxon>unclassified sequences</taxon>
        <taxon>metagenomes</taxon>
        <taxon>ecological metagenomes</taxon>
    </lineage>
</organism>
<evidence type="ECO:0000313" key="1">
    <source>
        <dbReference type="EMBL" id="KKL20144.1"/>
    </source>
</evidence>
<accession>A0A0F9BDY2</accession>
<sequence length="159" mass="18570">MKKCSKCKKKLPLKEFHKDVQRKTGLRSRCKKCVSEYQAEYHKKYYSKIRETRKSWPSRRPEVAKAKRQALKTALINYYGNGECACCGEKEITFLTIDHIEGGGCKHLKKIGYNFYKWLKQNNYPKGYQVLCFNCNRGKHLNNGVCPHKDNSSPAGERR</sequence>